<feature type="compositionally biased region" description="Basic and acidic residues" evidence="1">
    <location>
        <begin position="316"/>
        <end position="325"/>
    </location>
</feature>
<feature type="transmembrane region" description="Helical" evidence="2">
    <location>
        <begin position="45"/>
        <end position="65"/>
    </location>
</feature>
<feature type="transmembrane region" description="Helical" evidence="2">
    <location>
        <begin position="12"/>
        <end position="33"/>
    </location>
</feature>
<keyword evidence="5" id="KW-1185">Reference proteome</keyword>
<keyword evidence="2" id="KW-0472">Membrane</keyword>
<feature type="transmembrane region" description="Helical" evidence="2">
    <location>
        <begin position="238"/>
        <end position="258"/>
    </location>
</feature>
<evidence type="ECO:0000313" key="4">
    <source>
        <dbReference type="EMBL" id="KIM25279.1"/>
    </source>
</evidence>
<dbReference type="EMBL" id="KN824315">
    <property type="protein sequence ID" value="KIM25279.1"/>
    <property type="molecule type" value="Genomic_DNA"/>
</dbReference>
<reference evidence="5" key="2">
    <citation type="submission" date="2015-01" db="EMBL/GenBank/DDBJ databases">
        <title>Evolutionary Origins and Diversification of the Mycorrhizal Mutualists.</title>
        <authorList>
            <consortium name="DOE Joint Genome Institute"/>
            <consortium name="Mycorrhizal Genomics Consortium"/>
            <person name="Kohler A."/>
            <person name="Kuo A."/>
            <person name="Nagy L.G."/>
            <person name="Floudas D."/>
            <person name="Copeland A."/>
            <person name="Barry K.W."/>
            <person name="Cichocki N."/>
            <person name="Veneault-Fourrey C."/>
            <person name="LaButti K."/>
            <person name="Lindquist E.A."/>
            <person name="Lipzen A."/>
            <person name="Lundell T."/>
            <person name="Morin E."/>
            <person name="Murat C."/>
            <person name="Riley R."/>
            <person name="Ohm R."/>
            <person name="Sun H."/>
            <person name="Tunlid A."/>
            <person name="Henrissat B."/>
            <person name="Grigoriev I.V."/>
            <person name="Hibbett D.S."/>
            <person name="Martin F."/>
        </authorList>
    </citation>
    <scope>NUCLEOTIDE SEQUENCE [LARGE SCALE GENOMIC DNA]</scope>
    <source>
        <strain evidence="5">MAFF 305830</strain>
    </source>
</reference>
<sequence length="325" mass="36803">MAGLIQTVDNFYVARFTSGAAVTLVLYDFMLVFEQELATIYRAKWSIPKFLFFFIRIMTPPGVILGTMQRVDFRPGMSRDRYLCIVVTTFLIYAMLTSIFAAHSLFTFRLIALYRSQKYMVWFISVFCVATYLSAFGLVIGGTFDLMKFPAFYSEPFKSCISLGTSPLLPPIWYAPLAYETFLFGLTAYRAWYDASVISGKRTPVLALFYRDGIIAFLVMTGARIWNIYIYVAQPGSSVYIGTMLMWALNIVLTTRVYTNLVSLANRPIEVTGEFTGASIGFQHHGTFETSGNLTTIEMHTPAREGIRDPSVTPIKTRDMSEDRK</sequence>
<accession>A0A0C3AZ82</accession>
<dbReference type="STRING" id="933852.A0A0C3AZ82"/>
<name>A0A0C3AZ82_SERVB</name>
<organism evidence="4 5">
    <name type="scientific">Serendipita vermifera MAFF 305830</name>
    <dbReference type="NCBI Taxonomy" id="933852"/>
    <lineage>
        <taxon>Eukaryota</taxon>
        <taxon>Fungi</taxon>
        <taxon>Dikarya</taxon>
        <taxon>Basidiomycota</taxon>
        <taxon>Agaricomycotina</taxon>
        <taxon>Agaricomycetes</taxon>
        <taxon>Sebacinales</taxon>
        <taxon>Serendipitaceae</taxon>
        <taxon>Serendipita</taxon>
    </lineage>
</organism>
<reference evidence="4 5" key="1">
    <citation type="submission" date="2014-04" db="EMBL/GenBank/DDBJ databases">
        <authorList>
            <consortium name="DOE Joint Genome Institute"/>
            <person name="Kuo A."/>
            <person name="Zuccaro A."/>
            <person name="Kohler A."/>
            <person name="Nagy L.G."/>
            <person name="Floudas D."/>
            <person name="Copeland A."/>
            <person name="Barry K.W."/>
            <person name="Cichocki N."/>
            <person name="Veneault-Fourrey C."/>
            <person name="LaButti K."/>
            <person name="Lindquist E.A."/>
            <person name="Lipzen A."/>
            <person name="Lundell T."/>
            <person name="Morin E."/>
            <person name="Murat C."/>
            <person name="Sun H."/>
            <person name="Tunlid A."/>
            <person name="Henrissat B."/>
            <person name="Grigoriev I.V."/>
            <person name="Hibbett D.S."/>
            <person name="Martin F."/>
            <person name="Nordberg H.P."/>
            <person name="Cantor M.N."/>
            <person name="Hua S.X."/>
        </authorList>
    </citation>
    <scope>NUCLEOTIDE SEQUENCE [LARGE SCALE GENOMIC DNA]</scope>
    <source>
        <strain evidence="4 5">MAFF 305830</strain>
    </source>
</reference>
<dbReference type="OrthoDB" id="3251775at2759"/>
<feature type="transmembrane region" description="Helical" evidence="2">
    <location>
        <begin position="172"/>
        <end position="192"/>
    </location>
</feature>
<dbReference type="Proteomes" id="UP000054097">
    <property type="component" value="Unassembled WGS sequence"/>
</dbReference>
<gene>
    <name evidence="4" type="ORF">M408DRAFT_26275</name>
</gene>
<dbReference type="Pfam" id="PF20151">
    <property type="entry name" value="DUF6533"/>
    <property type="match status" value="1"/>
</dbReference>
<feature type="transmembrane region" description="Helical" evidence="2">
    <location>
        <begin position="213"/>
        <end position="232"/>
    </location>
</feature>
<feature type="region of interest" description="Disordered" evidence="1">
    <location>
        <begin position="303"/>
        <end position="325"/>
    </location>
</feature>
<evidence type="ECO:0000259" key="3">
    <source>
        <dbReference type="Pfam" id="PF20151"/>
    </source>
</evidence>
<dbReference type="AlphaFoldDB" id="A0A0C3AZ82"/>
<feature type="domain" description="DUF6533" evidence="3">
    <location>
        <begin position="19"/>
        <end position="60"/>
    </location>
</feature>
<dbReference type="HOGENOM" id="CLU_035509_1_5_1"/>
<evidence type="ECO:0000256" key="1">
    <source>
        <dbReference type="SAM" id="MobiDB-lite"/>
    </source>
</evidence>
<evidence type="ECO:0000313" key="5">
    <source>
        <dbReference type="Proteomes" id="UP000054097"/>
    </source>
</evidence>
<feature type="transmembrane region" description="Helical" evidence="2">
    <location>
        <begin position="120"/>
        <end position="144"/>
    </location>
</feature>
<evidence type="ECO:0000256" key="2">
    <source>
        <dbReference type="SAM" id="Phobius"/>
    </source>
</evidence>
<keyword evidence="2" id="KW-0812">Transmembrane</keyword>
<dbReference type="InterPro" id="IPR045340">
    <property type="entry name" value="DUF6533"/>
</dbReference>
<keyword evidence="2" id="KW-1133">Transmembrane helix</keyword>
<protein>
    <recommendedName>
        <fullName evidence="3">DUF6533 domain-containing protein</fullName>
    </recommendedName>
</protein>
<feature type="transmembrane region" description="Helical" evidence="2">
    <location>
        <begin position="85"/>
        <end position="108"/>
    </location>
</feature>
<proteinExistence type="predicted"/>